<dbReference type="EMBL" id="JAUSQM010000001">
    <property type="protein sequence ID" value="MDP9822305.1"/>
    <property type="molecule type" value="Genomic_DNA"/>
</dbReference>
<evidence type="ECO:0000313" key="1">
    <source>
        <dbReference type="EMBL" id="MDP9822305.1"/>
    </source>
</evidence>
<keyword evidence="3" id="KW-1185">Reference proteome</keyword>
<dbReference type="EMBL" id="JAUSQM010000001">
    <property type="protein sequence ID" value="MDP9822447.1"/>
    <property type="molecule type" value="Genomic_DNA"/>
</dbReference>
<gene>
    <name evidence="1" type="ORF">J2S59_002114</name>
    <name evidence="2" type="ORF">J2S59_002256</name>
</gene>
<reference evidence="2 3" key="1">
    <citation type="submission" date="2023-07" db="EMBL/GenBank/DDBJ databases">
        <title>Sequencing the genomes of 1000 actinobacteria strains.</title>
        <authorList>
            <person name="Klenk H.-P."/>
        </authorList>
    </citation>
    <scope>NUCLEOTIDE SEQUENCE [LARGE SCALE GENOMIC DNA]</scope>
    <source>
        <strain evidence="2 3">GD13</strain>
    </source>
</reference>
<proteinExistence type="predicted"/>
<accession>A0ABT9NPU5</accession>
<comment type="caution">
    <text evidence="2">The sequence shown here is derived from an EMBL/GenBank/DDBJ whole genome shotgun (WGS) entry which is preliminary data.</text>
</comment>
<dbReference type="Proteomes" id="UP001240447">
    <property type="component" value="Unassembled WGS sequence"/>
</dbReference>
<name>A0ABT9NPU5_9ACTN</name>
<evidence type="ECO:0000313" key="2">
    <source>
        <dbReference type="EMBL" id="MDP9822447.1"/>
    </source>
</evidence>
<protein>
    <submittedName>
        <fullName evidence="2">Uncharacterized protein</fullName>
    </submittedName>
</protein>
<sequence>MIGHRVHPGWDRSRHRLGGSARQDLFSTNPVGLVLLGLLTATTIELIEGLLDACRTVFAVGELRREPIRVVLGILAGVGLLSLGDHLGRDALGLLTHPVRGPVR</sequence>
<evidence type="ECO:0000313" key="3">
    <source>
        <dbReference type="Proteomes" id="UP001240447"/>
    </source>
</evidence>
<organism evidence="2 3">
    <name type="scientific">Nocardioides massiliensis</name>
    <dbReference type="NCBI Taxonomy" id="1325935"/>
    <lineage>
        <taxon>Bacteria</taxon>
        <taxon>Bacillati</taxon>
        <taxon>Actinomycetota</taxon>
        <taxon>Actinomycetes</taxon>
        <taxon>Propionibacteriales</taxon>
        <taxon>Nocardioidaceae</taxon>
        <taxon>Nocardioides</taxon>
    </lineage>
</organism>